<reference evidence="2 3" key="1">
    <citation type="submission" date="2019-02" db="EMBL/GenBank/DDBJ databases">
        <title>Genome sequencing of the rare red list fungi Antrodiella citrinella (Flaviporus citrinellus).</title>
        <authorList>
            <person name="Buettner E."/>
            <person name="Kellner H."/>
        </authorList>
    </citation>
    <scope>NUCLEOTIDE SEQUENCE [LARGE SCALE GENOMIC DNA]</scope>
    <source>
        <strain evidence="2 3">DSM 108506</strain>
    </source>
</reference>
<feature type="region of interest" description="Disordered" evidence="1">
    <location>
        <begin position="169"/>
        <end position="191"/>
    </location>
</feature>
<dbReference type="OrthoDB" id="68090at2759"/>
<feature type="region of interest" description="Disordered" evidence="1">
    <location>
        <begin position="217"/>
        <end position="285"/>
    </location>
</feature>
<dbReference type="Proteomes" id="UP000308730">
    <property type="component" value="Unassembled WGS sequence"/>
</dbReference>
<evidence type="ECO:0000313" key="3">
    <source>
        <dbReference type="Proteomes" id="UP000308730"/>
    </source>
</evidence>
<feature type="region of interest" description="Disordered" evidence="1">
    <location>
        <begin position="120"/>
        <end position="139"/>
    </location>
</feature>
<accession>A0A4S4N5W2</accession>
<feature type="compositionally biased region" description="Basic and acidic residues" evidence="1">
    <location>
        <begin position="237"/>
        <end position="253"/>
    </location>
</feature>
<comment type="caution">
    <text evidence="2">The sequence shown here is derived from an EMBL/GenBank/DDBJ whole genome shotgun (WGS) entry which is preliminary data.</text>
</comment>
<dbReference type="EMBL" id="SGPM01000004">
    <property type="protein sequence ID" value="THH33577.1"/>
    <property type="molecule type" value="Genomic_DNA"/>
</dbReference>
<feature type="region of interest" description="Disordered" evidence="1">
    <location>
        <begin position="1"/>
        <end position="31"/>
    </location>
</feature>
<proteinExistence type="predicted"/>
<organism evidence="2 3">
    <name type="scientific">Antrodiella citrinella</name>
    <dbReference type="NCBI Taxonomy" id="2447956"/>
    <lineage>
        <taxon>Eukaryota</taxon>
        <taxon>Fungi</taxon>
        <taxon>Dikarya</taxon>
        <taxon>Basidiomycota</taxon>
        <taxon>Agaricomycotina</taxon>
        <taxon>Agaricomycetes</taxon>
        <taxon>Polyporales</taxon>
        <taxon>Steccherinaceae</taxon>
        <taxon>Antrodiella</taxon>
    </lineage>
</organism>
<gene>
    <name evidence="2" type="ORF">EUX98_g539</name>
</gene>
<evidence type="ECO:0000313" key="2">
    <source>
        <dbReference type="EMBL" id="THH33577.1"/>
    </source>
</evidence>
<name>A0A4S4N5W2_9APHY</name>
<feature type="compositionally biased region" description="Basic and acidic residues" evidence="1">
    <location>
        <begin position="169"/>
        <end position="189"/>
    </location>
</feature>
<protein>
    <submittedName>
        <fullName evidence="2">Uncharacterized protein</fullName>
    </submittedName>
</protein>
<keyword evidence="3" id="KW-1185">Reference proteome</keyword>
<feature type="compositionally biased region" description="Acidic residues" evidence="1">
    <location>
        <begin position="222"/>
        <end position="236"/>
    </location>
</feature>
<feature type="compositionally biased region" description="Basic and acidic residues" evidence="1">
    <location>
        <begin position="262"/>
        <end position="273"/>
    </location>
</feature>
<sequence length="285" mass="32835">MPASPTSPGGRPHKSATHSIPGFISPPKPRQRPIYDLSVAELYEKHARNKRILSNPYVLRDRLSEVAFTFRRRVCRAPSTSAYVQRLSAEQVAIEARLTDLVGIEKIQEMLKRTTISEDDNMKVDGETPPEVPQAPQAIETKRRILSRYGASITPKDNSASTFTFEEAARIERETHAQDERRRQEAEERRRRKGLPIKGEVLSEKDRQARVWAFMTYKPSESDLEDDDDESSDEDDPAKWFDDDQDDGRKGQDIVEPDEEDYSKIIRIDESRMPRGVFYEPRDDE</sequence>
<dbReference type="AlphaFoldDB" id="A0A4S4N5W2"/>
<evidence type="ECO:0000256" key="1">
    <source>
        <dbReference type="SAM" id="MobiDB-lite"/>
    </source>
</evidence>